<organism evidence="1 2">
    <name type="scientific">Fructilactobacillus lindneri DSM 20690 = JCM 11027</name>
    <dbReference type="NCBI Taxonomy" id="1122148"/>
    <lineage>
        <taxon>Bacteria</taxon>
        <taxon>Bacillati</taxon>
        <taxon>Bacillota</taxon>
        <taxon>Bacilli</taxon>
        <taxon>Lactobacillales</taxon>
        <taxon>Lactobacillaceae</taxon>
        <taxon>Fructilactobacillus</taxon>
    </lineage>
</organism>
<dbReference type="Proteomes" id="UP000051565">
    <property type="component" value="Unassembled WGS sequence"/>
</dbReference>
<evidence type="ECO:0000313" key="2">
    <source>
        <dbReference type="Proteomes" id="UP000051565"/>
    </source>
</evidence>
<evidence type="ECO:0008006" key="3">
    <source>
        <dbReference type="Google" id="ProtNLM"/>
    </source>
</evidence>
<name>A0A0R2JV09_9LACO</name>
<keyword evidence="2" id="KW-1185">Reference proteome</keyword>
<accession>A0A0R2JV09</accession>
<gene>
    <name evidence="1" type="ORF">IV52_GL001141</name>
</gene>
<evidence type="ECO:0000313" key="1">
    <source>
        <dbReference type="EMBL" id="KRN78860.1"/>
    </source>
</evidence>
<dbReference type="AlphaFoldDB" id="A0A0R2JV09"/>
<proteinExistence type="predicted"/>
<sequence length="134" mass="15536">MISKEGILLEEKAVAAFFKHDYHDRGLKKWQGYFLSDHTQRINVIRKRRHENKTRQLHEQMNATAISEVVSRAMTKQQQVCVQICEYRDGELKINDLVGKITGLDGNFLRLDNRLLLTSMIVSVALVDKKSRPI</sequence>
<dbReference type="STRING" id="53444.AYR59_02465"/>
<comment type="caution">
    <text evidence="1">The sequence shown here is derived from an EMBL/GenBank/DDBJ whole genome shotgun (WGS) entry which is preliminary data.</text>
</comment>
<protein>
    <recommendedName>
        <fullName evidence="3">DNA-directed RNA polymerase beta subunit</fullName>
    </recommendedName>
</protein>
<reference evidence="1 2" key="1">
    <citation type="journal article" date="2015" name="Genome Announc.">
        <title>Expanding the biotechnology potential of lactobacilli through comparative genomics of 213 strains and associated genera.</title>
        <authorList>
            <person name="Sun Z."/>
            <person name="Harris H.M."/>
            <person name="McCann A."/>
            <person name="Guo C."/>
            <person name="Argimon S."/>
            <person name="Zhang W."/>
            <person name="Yang X."/>
            <person name="Jeffery I.B."/>
            <person name="Cooney J.C."/>
            <person name="Kagawa T.F."/>
            <person name="Liu W."/>
            <person name="Song Y."/>
            <person name="Salvetti E."/>
            <person name="Wrobel A."/>
            <person name="Rasinkangas P."/>
            <person name="Parkhill J."/>
            <person name="Rea M.C."/>
            <person name="O'Sullivan O."/>
            <person name="Ritari J."/>
            <person name="Douillard F.P."/>
            <person name="Paul Ross R."/>
            <person name="Yang R."/>
            <person name="Briner A.E."/>
            <person name="Felis G.E."/>
            <person name="de Vos W.M."/>
            <person name="Barrangou R."/>
            <person name="Klaenhammer T.R."/>
            <person name="Caufield P.W."/>
            <person name="Cui Y."/>
            <person name="Zhang H."/>
            <person name="O'Toole P.W."/>
        </authorList>
    </citation>
    <scope>NUCLEOTIDE SEQUENCE [LARGE SCALE GENOMIC DNA]</scope>
    <source>
        <strain evidence="1 2">DSM 20690</strain>
    </source>
</reference>
<dbReference type="EMBL" id="JQBT01000033">
    <property type="protein sequence ID" value="KRN78860.1"/>
    <property type="molecule type" value="Genomic_DNA"/>
</dbReference>
<dbReference type="PATRIC" id="fig|1122148.6.peg.1168"/>